<dbReference type="NCBIfam" id="NF009381">
    <property type="entry name" value="PRK12740.1-5"/>
    <property type="match status" value="1"/>
</dbReference>
<dbReference type="Pfam" id="PF00009">
    <property type="entry name" value="GTP_EFTU"/>
    <property type="match status" value="1"/>
</dbReference>
<dbReference type="GO" id="GO:0003924">
    <property type="term" value="F:GTPase activity"/>
    <property type="evidence" value="ECO:0007669"/>
    <property type="project" value="InterPro"/>
</dbReference>
<dbReference type="InterPro" id="IPR000640">
    <property type="entry name" value="EFG_V-like"/>
</dbReference>
<dbReference type="NCBIfam" id="NF009379">
    <property type="entry name" value="PRK12740.1-3"/>
    <property type="match status" value="1"/>
</dbReference>
<dbReference type="InterPro" id="IPR014721">
    <property type="entry name" value="Ribsml_uS5_D2-typ_fold_subgr"/>
</dbReference>
<dbReference type="GO" id="GO:0005525">
    <property type="term" value="F:GTP binding"/>
    <property type="evidence" value="ECO:0007669"/>
    <property type="project" value="UniProtKB-KW"/>
</dbReference>
<dbReference type="PRINTS" id="PR00315">
    <property type="entry name" value="ELONGATNFCT"/>
</dbReference>
<dbReference type="NCBIfam" id="NF009891">
    <property type="entry name" value="PRK13351.1-1"/>
    <property type="match status" value="1"/>
</dbReference>
<dbReference type="RefSeq" id="WP_038048048.1">
    <property type="nucleotide sequence ID" value="NZ_JMFG01000010.1"/>
</dbReference>
<dbReference type="EMBL" id="JMFG01000010">
    <property type="protein sequence ID" value="KDA54238.1"/>
    <property type="molecule type" value="Genomic_DNA"/>
</dbReference>
<dbReference type="Pfam" id="PF03764">
    <property type="entry name" value="EFG_IV"/>
    <property type="match status" value="1"/>
</dbReference>
<evidence type="ECO:0000256" key="3">
    <source>
        <dbReference type="ARBA" id="ARBA00022768"/>
    </source>
</evidence>
<dbReference type="InterPro" id="IPR000795">
    <property type="entry name" value="T_Tr_GTP-bd_dom"/>
</dbReference>
<dbReference type="SMART" id="SM00889">
    <property type="entry name" value="EFG_IV"/>
    <property type="match status" value="1"/>
</dbReference>
<dbReference type="GO" id="GO:0032790">
    <property type="term" value="P:ribosome disassembly"/>
    <property type="evidence" value="ECO:0007669"/>
    <property type="project" value="TreeGrafter"/>
</dbReference>
<dbReference type="NCBIfam" id="TIGR00231">
    <property type="entry name" value="small_GTP"/>
    <property type="match status" value="1"/>
</dbReference>
<dbReference type="InterPro" id="IPR005225">
    <property type="entry name" value="Small_GTP-bd"/>
</dbReference>
<dbReference type="FunFam" id="3.30.230.10:FF:000003">
    <property type="entry name" value="Elongation factor G"/>
    <property type="match status" value="1"/>
</dbReference>
<gene>
    <name evidence="8" type="primary">fusA</name>
    <name evidence="8" type="ORF">EG19_00440</name>
</gene>
<dbReference type="GO" id="GO:0003746">
    <property type="term" value="F:translation elongation factor activity"/>
    <property type="evidence" value="ECO:0007669"/>
    <property type="project" value="UniProtKB-KW"/>
</dbReference>
<dbReference type="InterPro" id="IPR035649">
    <property type="entry name" value="EFG_V"/>
</dbReference>
<dbReference type="InterPro" id="IPR027417">
    <property type="entry name" value="P-loop_NTPase"/>
</dbReference>
<dbReference type="CDD" id="cd04170">
    <property type="entry name" value="EF-G_bact"/>
    <property type="match status" value="1"/>
</dbReference>
<proteinExistence type="predicted"/>
<keyword evidence="5" id="KW-0342">GTP-binding</keyword>
<evidence type="ECO:0000256" key="1">
    <source>
        <dbReference type="ARBA" id="ARBA00017872"/>
    </source>
</evidence>
<dbReference type="Gene3D" id="3.30.70.870">
    <property type="entry name" value="Elongation Factor G (Translational Gtpase), domain 3"/>
    <property type="match status" value="1"/>
</dbReference>
<dbReference type="SUPFAM" id="SSF54980">
    <property type="entry name" value="EF-G C-terminal domain-like"/>
    <property type="match status" value="2"/>
</dbReference>
<dbReference type="Gene3D" id="2.40.30.10">
    <property type="entry name" value="Translation factors"/>
    <property type="match status" value="1"/>
</dbReference>
<evidence type="ECO:0000256" key="5">
    <source>
        <dbReference type="ARBA" id="ARBA00023134"/>
    </source>
</evidence>
<dbReference type="SUPFAM" id="SSF50447">
    <property type="entry name" value="Translation proteins"/>
    <property type="match status" value="1"/>
</dbReference>
<protein>
    <recommendedName>
        <fullName evidence="1">Elongation factor G</fullName>
    </recommendedName>
</protein>
<evidence type="ECO:0000256" key="2">
    <source>
        <dbReference type="ARBA" id="ARBA00022741"/>
    </source>
</evidence>
<dbReference type="InterPro" id="IPR047872">
    <property type="entry name" value="EFG_IV"/>
</dbReference>
<dbReference type="PANTHER" id="PTHR43261">
    <property type="entry name" value="TRANSLATION ELONGATION FACTOR G-RELATED"/>
    <property type="match status" value="1"/>
</dbReference>
<dbReference type="InterPro" id="IPR009022">
    <property type="entry name" value="EFG_III"/>
</dbReference>
<dbReference type="SUPFAM" id="SSF54211">
    <property type="entry name" value="Ribosomal protein S5 domain 2-like"/>
    <property type="match status" value="1"/>
</dbReference>
<dbReference type="Gene3D" id="3.30.70.240">
    <property type="match status" value="1"/>
</dbReference>
<dbReference type="InterPro" id="IPR005517">
    <property type="entry name" value="Transl_elong_EFG/EF2_IV"/>
</dbReference>
<keyword evidence="2" id="KW-0547">Nucleotide-binding</keyword>
<dbReference type="InterPro" id="IPR009000">
    <property type="entry name" value="Transl_B-barrel_sf"/>
</dbReference>
<dbReference type="InterPro" id="IPR053905">
    <property type="entry name" value="EF-G-like_DII"/>
</dbReference>
<evidence type="ECO:0000313" key="9">
    <source>
        <dbReference type="Proteomes" id="UP000027284"/>
    </source>
</evidence>
<dbReference type="Gene3D" id="3.30.230.10">
    <property type="match status" value="1"/>
</dbReference>
<dbReference type="CDD" id="cd16262">
    <property type="entry name" value="EFG_III"/>
    <property type="match status" value="1"/>
</dbReference>
<dbReference type="AlphaFoldDB" id="A0A062XTQ8"/>
<dbReference type="SMART" id="SM00838">
    <property type="entry name" value="EFG_C"/>
    <property type="match status" value="1"/>
</dbReference>
<feature type="domain" description="Tr-type G" evidence="7">
    <location>
        <begin position="9"/>
        <end position="283"/>
    </location>
</feature>
<dbReference type="Pfam" id="PF00679">
    <property type="entry name" value="EFG_C"/>
    <property type="match status" value="1"/>
</dbReference>
<dbReference type="InterPro" id="IPR041095">
    <property type="entry name" value="EFG_II"/>
</dbReference>
<dbReference type="SUPFAM" id="SSF52540">
    <property type="entry name" value="P-loop containing nucleoside triphosphate hydrolases"/>
    <property type="match status" value="1"/>
</dbReference>
<dbReference type="PROSITE" id="PS51722">
    <property type="entry name" value="G_TR_2"/>
    <property type="match status" value="1"/>
</dbReference>
<evidence type="ECO:0000313" key="8">
    <source>
        <dbReference type="EMBL" id="KDA54238.1"/>
    </source>
</evidence>
<evidence type="ECO:0000256" key="4">
    <source>
        <dbReference type="ARBA" id="ARBA00022917"/>
    </source>
</evidence>
<dbReference type="Gene3D" id="3.40.50.300">
    <property type="entry name" value="P-loop containing nucleotide triphosphate hydrolases"/>
    <property type="match status" value="1"/>
</dbReference>
<dbReference type="InterPro" id="IPR020568">
    <property type="entry name" value="Ribosomal_Su5_D2-typ_SF"/>
</dbReference>
<organism evidence="8 9">
    <name type="scientific">Thermoanaerobaculum aquaticum</name>
    <dbReference type="NCBI Taxonomy" id="1312852"/>
    <lineage>
        <taxon>Bacteria</taxon>
        <taxon>Pseudomonadati</taxon>
        <taxon>Acidobacteriota</taxon>
        <taxon>Thermoanaerobaculia</taxon>
        <taxon>Thermoanaerobaculales</taxon>
        <taxon>Thermoanaerobaculaceae</taxon>
        <taxon>Thermoanaerobaculum</taxon>
    </lineage>
</organism>
<dbReference type="STRING" id="1312852.EG19_00440"/>
<evidence type="ECO:0000259" key="7">
    <source>
        <dbReference type="PROSITE" id="PS51722"/>
    </source>
</evidence>
<sequence>MAEKPFATENIRNVAVVGHSSTGKTSLVSAMLFCAKETPKLGKVDKGTAITDFDDEAVERKITIAAAAAFARHKGCKVNLVDTPGYGIFLTEALQGVRVCEAALITVSAVAGVEVQTEKMWKVCAESGKPVLFVVNLMDRERASAERTLAQLQKRFGREVVPVQVPIGEEAGFSGVVDLLSMKALTSPADESGTVTVGDIPASVAEAAEAARSALLEMVAEQDEALLEKFFAEGTLSSEELASGLKTAFRQRKIFPVFFTSATRVQAITPLLDALVDLVPSPAEVENAFLRDDGQEVTLSASLDQPALSYVFKTISDPYAGRISLMRVYLGSFNPDGTYQNKTRDVAERFGAVNWIQGKELIPTEKLVAGDIGAVAKLKETKTGDTLAAKESALKVPPVRIPEPTISFAITPKSKGDEDKIAGALAKIQDEDPSLQVSRDPQTKELLLSGSAQLHVEIAVARLSKRYKVEVTLQPPKVPYRETITKTAEVTTRHKKQTGGHGQFAEAKIRLEPLPRGSGYEFVDKIFGGAISQNYRPSVDKGIQHAAQTGPLAGYPVVDFRVVLLDGKEHPVDSSDMAFQICGRKAFREAVKLAGPTLLEPVMQVEITTPDEFLGDVMGDLNSRRGRVQGMEPSDGQTVVKAQVPLAEMLTYSQTLRSITGGRGDFHMEFSHYDEVPKQLQEKIIAAAGAVAAEEEEEE</sequence>
<dbReference type="Pfam" id="PF22042">
    <property type="entry name" value="EF-G_D2"/>
    <property type="match status" value="1"/>
</dbReference>
<comment type="caution">
    <text evidence="8">The sequence shown here is derived from an EMBL/GenBank/DDBJ whole genome shotgun (WGS) entry which is preliminary data.</text>
</comment>
<evidence type="ECO:0000256" key="6">
    <source>
        <dbReference type="ARBA" id="ARBA00024731"/>
    </source>
</evidence>
<keyword evidence="4" id="KW-0648">Protein biosynthesis</keyword>
<name>A0A062XTQ8_9BACT</name>
<dbReference type="PANTHER" id="PTHR43261:SF6">
    <property type="entry name" value="ELONGATION FACTOR G-LIKE PROTEIN"/>
    <property type="match status" value="1"/>
</dbReference>
<dbReference type="CDD" id="cd01434">
    <property type="entry name" value="EFG_mtEFG1_IV"/>
    <property type="match status" value="1"/>
</dbReference>
<dbReference type="FunFam" id="3.30.70.240:FF:000001">
    <property type="entry name" value="Elongation factor G"/>
    <property type="match status" value="1"/>
</dbReference>
<keyword evidence="3 8" id="KW-0251">Elongation factor</keyword>
<dbReference type="Pfam" id="PF14492">
    <property type="entry name" value="EFG_III"/>
    <property type="match status" value="1"/>
</dbReference>
<keyword evidence="9" id="KW-1185">Reference proteome</keyword>
<reference evidence="8 9" key="1">
    <citation type="submission" date="2014-04" db="EMBL/GenBank/DDBJ databases">
        <title>The Genome Sequence of Thermoanaerobaculum aquaticum MP-01, The First Cultivated Group 23 Acidobacterium.</title>
        <authorList>
            <person name="Stamps B.W."/>
            <person name="Losey N.A."/>
            <person name="Lawson P.A."/>
            <person name="Stevenson B.S."/>
        </authorList>
    </citation>
    <scope>NUCLEOTIDE SEQUENCE [LARGE SCALE GENOMIC DNA]</scope>
    <source>
        <strain evidence="8 9">MP-01</strain>
    </source>
</reference>
<dbReference type="InterPro" id="IPR035647">
    <property type="entry name" value="EFG_III/V"/>
</dbReference>
<accession>A0A062XTQ8</accession>
<comment type="function">
    <text evidence="6">Catalyzes the GTP-dependent ribosomal translocation step during translation elongation. During this step, the ribosome changes from the pre-translocational (PRE) to the post-translocational (POST) state as the newly formed A-site-bound peptidyl-tRNA and P-site-bound deacylated tRNA move to the P and E sites, respectively. Catalyzes the coordinated movement of the two tRNA molecules, the mRNA and conformational changes in the ribosome.</text>
</comment>
<dbReference type="Proteomes" id="UP000027284">
    <property type="component" value="Unassembled WGS sequence"/>
</dbReference>
<dbReference type="OrthoDB" id="9804431at2"/>
<dbReference type="CDD" id="cd03713">
    <property type="entry name" value="EFG_mtEFG_C"/>
    <property type="match status" value="1"/>
</dbReference>